<dbReference type="SUPFAM" id="SSF47413">
    <property type="entry name" value="lambda repressor-like DNA-binding domains"/>
    <property type="match status" value="1"/>
</dbReference>
<name>A0A2A9DSC5_9MICO</name>
<comment type="caution">
    <text evidence="2">The sequence shown here is derived from an EMBL/GenBank/DDBJ whole genome shotgun (WGS) entry which is preliminary data.</text>
</comment>
<dbReference type="Gene3D" id="3.30.450.180">
    <property type="match status" value="1"/>
</dbReference>
<dbReference type="PANTHER" id="PTHR35010:SF2">
    <property type="entry name" value="BLL4672 PROTEIN"/>
    <property type="match status" value="1"/>
</dbReference>
<proteinExistence type="predicted"/>
<dbReference type="InterPro" id="IPR010982">
    <property type="entry name" value="Lambda_DNA-bd_dom_sf"/>
</dbReference>
<dbReference type="SMART" id="SM00530">
    <property type="entry name" value="HTH_XRE"/>
    <property type="match status" value="1"/>
</dbReference>
<dbReference type="Pfam" id="PF13560">
    <property type="entry name" value="HTH_31"/>
    <property type="match status" value="1"/>
</dbReference>
<dbReference type="RefSeq" id="WP_098406138.1">
    <property type="nucleotide sequence ID" value="NZ_PDJE01000001.1"/>
</dbReference>
<evidence type="ECO:0000259" key="1">
    <source>
        <dbReference type="SMART" id="SM00530"/>
    </source>
</evidence>
<protein>
    <submittedName>
        <fullName evidence="2">Helix-turn-helix protein</fullName>
    </submittedName>
</protein>
<dbReference type="Pfam" id="PF17765">
    <property type="entry name" value="MLTR_LBD"/>
    <property type="match status" value="1"/>
</dbReference>
<organism evidence="2 3">
    <name type="scientific">Paramicrobacterium agarici</name>
    <dbReference type="NCBI Taxonomy" id="630514"/>
    <lineage>
        <taxon>Bacteria</taxon>
        <taxon>Bacillati</taxon>
        <taxon>Actinomycetota</taxon>
        <taxon>Actinomycetes</taxon>
        <taxon>Micrococcales</taxon>
        <taxon>Microbacteriaceae</taxon>
        <taxon>Paramicrobacterium</taxon>
    </lineage>
</organism>
<sequence length="287" mass="32478">MVEDAASATRSAEDAQRRRELGGFLRARRTQLSRSEVGLPPRTRGGDVGLRREEVSYLSGVSVTWYTWLEQGRDINPSRQVVDAVARTLRLETSAHEYVLALLGYSTPLPQHAAPVPQAPAHLQRLLDSWDDPAFALAPDWGMLAWNDAYERLYPGIATVDDEHRNLLWLVFTDPYVRELLPDWQATSRRFLSEFRAETGPRLGDPAHGVLVERLSAASAEFRAGWESRDVQRFASRERLFQHPDVGLLHLEHHQLALSDHPEIHVVVYTAMPETDAAERLARLRAP</sequence>
<reference evidence="2 3" key="1">
    <citation type="submission" date="2017-10" db="EMBL/GenBank/DDBJ databases">
        <title>Sequencing the genomes of 1000 actinobacteria strains.</title>
        <authorList>
            <person name="Klenk H.-P."/>
        </authorList>
    </citation>
    <scope>NUCLEOTIDE SEQUENCE [LARGE SCALE GENOMIC DNA]</scope>
    <source>
        <strain evidence="2 3">DSM 21798</strain>
    </source>
</reference>
<dbReference type="InterPro" id="IPR041413">
    <property type="entry name" value="MLTR_LBD"/>
</dbReference>
<feature type="domain" description="HTH cro/C1-type" evidence="1">
    <location>
        <begin position="24"/>
        <end position="96"/>
    </location>
</feature>
<dbReference type="GO" id="GO:0003677">
    <property type="term" value="F:DNA binding"/>
    <property type="evidence" value="ECO:0007669"/>
    <property type="project" value="InterPro"/>
</dbReference>
<dbReference type="Gene3D" id="1.10.260.40">
    <property type="entry name" value="lambda repressor-like DNA-binding domains"/>
    <property type="match status" value="1"/>
</dbReference>
<dbReference type="InterPro" id="IPR001387">
    <property type="entry name" value="Cro/C1-type_HTH"/>
</dbReference>
<accession>A0A2A9DSC5</accession>
<evidence type="ECO:0000313" key="2">
    <source>
        <dbReference type="EMBL" id="PFG29578.1"/>
    </source>
</evidence>
<dbReference type="Proteomes" id="UP000221369">
    <property type="component" value="Unassembled WGS sequence"/>
</dbReference>
<dbReference type="CDD" id="cd00093">
    <property type="entry name" value="HTH_XRE"/>
    <property type="match status" value="1"/>
</dbReference>
<gene>
    <name evidence="2" type="ORF">ATJ78_0485</name>
</gene>
<dbReference type="PANTHER" id="PTHR35010">
    <property type="entry name" value="BLL4672 PROTEIN-RELATED"/>
    <property type="match status" value="1"/>
</dbReference>
<dbReference type="AlphaFoldDB" id="A0A2A9DSC5"/>
<keyword evidence="3" id="KW-1185">Reference proteome</keyword>
<dbReference type="EMBL" id="PDJE01000001">
    <property type="protein sequence ID" value="PFG29578.1"/>
    <property type="molecule type" value="Genomic_DNA"/>
</dbReference>
<evidence type="ECO:0000313" key="3">
    <source>
        <dbReference type="Proteomes" id="UP000221369"/>
    </source>
</evidence>